<dbReference type="PANTHER" id="PTHR36223">
    <property type="entry name" value="BETA-LACTAMASE-TYPE TRANSPEPTIDASE FOLD DOMAIN CONTAINING PROTEIN"/>
    <property type="match status" value="1"/>
</dbReference>
<feature type="domain" description="DUF7918" evidence="1">
    <location>
        <begin position="9"/>
        <end position="224"/>
    </location>
</feature>
<dbReference type="RefSeq" id="XP_033691497.1">
    <property type="nucleotide sequence ID" value="XM_033835079.1"/>
</dbReference>
<dbReference type="OrthoDB" id="3364132at2759"/>
<dbReference type="InterPro" id="IPR057678">
    <property type="entry name" value="DUF7918"/>
</dbReference>
<keyword evidence="3" id="KW-1185">Reference proteome</keyword>
<dbReference type="Proteomes" id="UP000800094">
    <property type="component" value="Unassembled WGS sequence"/>
</dbReference>
<evidence type="ECO:0000313" key="2">
    <source>
        <dbReference type="EMBL" id="KAF2256493.1"/>
    </source>
</evidence>
<dbReference type="GeneID" id="54588409"/>
<sequence>MVILPACPGLKVEVAVAGQALKEHDDNYETNAKPKTVTKYVEAVSGANFEIAISFEKPFPDKHAVRAIVYVDGEDVARPIIRESALLKRTRKIQGATLRVEGKRVLRKFRFSKLNVDQSDNDSMVEKGSLSVGQITVALNYINNVRKSKKKSDHRILLDSRIDALPAKDVGASALSHYASLEEPKPVGGSFFKFDTVEKEPFATFNFIYRSLAGLKSLCIVPRTPSPTPPLLPTPLPNANPIPITRVATAPSSRWTALTPNAMHALLNHYTGRKSNWAGLGRQALEALLDHYSEQDAKTRNSDMDVKRERVDDFEIKDEEGELTVVEERNAKRRRLPAKKNTVIELD</sequence>
<protein>
    <recommendedName>
        <fullName evidence="1">DUF7918 domain-containing protein</fullName>
    </recommendedName>
</protein>
<accession>A0A6A6J4S9</accession>
<reference evidence="2" key="1">
    <citation type="journal article" date="2020" name="Stud. Mycol.">
        <title>101 Dothideomycetes genomes: a test case for predicting lifestyles and emergence of pathogens.</title>
        <authorList>
            <person name="Haridas S."/>
            <person name="Albert R."/>
            <person name="Binder M."/>
            <person name="Bloem J."/>
            <person name="Labutti K."/>
            <person name="Salamov A."/>
            <person name="Andreopoulos B."/>
            <person name="Baker S."/>
            <person name="Barry K."/>
            <person name="Bills G."/>
            <person name="Bluhm B."/>
            <person name="Cannon C."/>
            <person name="Castanera R."/>
            <person name="Culley D."/>
            <person name="Daum C."/>
            <person name="Ezra D."/>
            <person name="Gonzalez J."/>
            <person name="Henrissat B."/>
            <person name="Kuo A."/>
            <person name="Liang C."/>
            <person name="Lipzen A."/>
            <person name="Lutzoni F."/>
            <person name="Magnuson J."/>
            <person name="Mondo S."/>
            <person name="Nolan M."/>
            <person name="Ohm R."/>
            <person name="Pangilinan J."/>
            <person name="Park H.-J."/>
            <person name="Ramirez L."/>
            <person name="Alfaro M."/>
            <person name="Sun H."/>
            <person name="Tritt A."/>
            <person name="Yoshinaga Y."/>
            <person name="Zwiers L.-H."/>
            <person name="Turgeon B."/>
            <person name="Goodwin S."/>
            <person name="Spatafora J."/>
            <person name="Crous P."/>
            <person name="Grigoriev I."/>
        </authorList>
    </citation>
    <scope>NUCLEOTIDE SEQUENCE</scope>
    <source>
        <strain evidence="2">CBS 122368</strain>
    </source>
</reference>
<evidence type="ECO:0000313" key="3">
    <source>
        <dbReference type="Proteomes" id="UP000800094"/>
    </source>
</evidence>
<organism evidence="2 3">
    <name type="scientific">Trematosphaeria pertusa</name>
    <dbReference type="NCBI Taxonomy" id="390896"/>
    <lineage>
        <taxon>Eukaryota</taxon>
        <taxon>Fungi</taxon>
        <taxon>Dikarya</taxon>
        <taxon>Ascomycota</taxon>
        <taxon>Pezizomycotina</taxon>
        <taxon>Dothideomycetes</taxon>
        <taxon>Pleosporomycetidae</taxon>
        <taxon>Pleosporales</taxon>
        <taxon>Massarineae</taxon>
        <taxon>Trematosphaeriaceae</taxon>
        <taxon>Trematosphaeria</taxon>
    </lineage>
</organism>
<dbReference type="EMBL" id="ML987189">
    <property type="protein sequence ID" value="KAF2256493.1"/>
    <property type="molecule type" value="Genomic_DNA"/>
</dbReference>
<dbReference type="PANTHER" id="PTHR36223:SF1">
    <property type="entry name" value="TRANSCRIPTION ELONGATION FACTOR EAF N-TERMINAL DOMAIN-CONTAINING PROTEIN"/>
    <property type="match status" value="1"/>
</dbReference>
<proteinExistence type="predicted"/>
<evidence type="ECO:0000259" key="1">
    <source>
        <dbReference type="Pfam" id="PF25534"/>
    </source>
</evidence>
<gene>
    <name evidence="2" type="ORF">BU26DRAFT_599171</name>
</gene>
<name>A0A6A6J4S9_9PLEO</name>
<dbReference type="Pfam" id="PF25534">
    <property type="entry name" value="DUF7918"/>
    <property type="match status" value="1"/>
</dbReference>
<dbReference type="AlphaFoldDB" id="A0A6A6J4S9"/>